<dbReference type="CDD" id="cd06173">
    <property type="entry name" value="MFS_MefA_like"/>
    <property type="match status" value="1"/>
</dbReference>
<dbReference type="SUPFAM" id="SSF103473">
    <property type="entry name" value="MFS general substrate transporter"/>
    <property type="match status" value="1"/>
</dbReference>
<evidence type="ECO:0000256" key="2">
    <source>
        <dbReference type="ARBA" id="ARBA00022448"/>
    </source>
</evidence>
<feature type="transmembrane region" description="Helical" evidence="7">
    <location>
        <begin position="53"/>
        <end position="71"/>
    </location>
</feature>
<evidence type="ECO:0000256" key="5">
    <source>
        <dbReference type="ARBA" id="ARBA00022989"/>
    </source>
</evidence>
<evidence type="ECO:0000256" key="1">
    <source>
        <dbReference type="ARBA" id="ARBA00004651"/>
    </source>
</evidence>
<proteinExistence type="predicted"/>
<keyword evidence="5 7" id="KW-1133">Transmembrane helix</keyword>
<feature type="transmembrane region" description="Helical" evidence="7">
    <location>
        <begin position="313"/>
        <end position="333"/>
    </location>
</feature>
<evidence type="ECO:0000313" key="10">
    <source>
        <dbReference type="Proteomes" id="UP001602013"/>
    </source>
</evidence>
<dbReference type="Gene3D" id="1.20.1250.20">
    <property type="entry name" value="MFS general substrate transporter like domains"/>
    <property type="match status" value="1"/>
</dbReference>
<evidence type="ECO:0000256" key="3">
    <source>
        <dbReference type="ARBA" id="ARBA00022475"/>
    </source>
</evidence>
<feature type="transmembrane region" description="Helical" evidence="7">
    <location>
        <begin position="289"/>
        <end position="307"/>
    </location>
</feature>
<gene>
    <name evidence="9" type="ORF">ACFYXI_38945</name>
</gene>
<protein>
    <submittedName>
        <fullName evidence="9">MFS transporter</fullName>
    </submittedName>
</protein>
<feature type="domain" description="Major facilitator superfamily (MFS) profile" evidence="8">
    <location>
        <begin position="222"/>
        <end position="407"/>
    </location>
</feature>
<evidence type="ECO:0000313" key="9">
    <source>
        <dbReference type="EMBL" id="MFF3671578.1"/>
    </source>
</evidence>
<feature type="transmembrane region" description="Helical" evidence="7">
    <location>
        <begin position="231"/>
        <end position="252"/>
    </location>
</feature>
<keyword evidence="10" id="KW-1185">Reference proteome</keyword>
<comment type="subcellular location">
    <subcellularLocation>
        <location evidence="1">Cell membrane</location>
        <topology evidence="1">Multi-pass membrane protein</topology>
    </subcellularLocation>
</comment>
<evidence type="ECO:0000256" key="4">
    <source>
        <dbReference type="ARBA" id="ARBA00022692"/>
    </source>
</evidence>
<dbReference type="InterPro" id="IPR010290">
    <property type="entry name" value="TM_effector"/>
</dbReference>
<feature type="transmembrane region" description="Helical" evidence="7">
    <location>
        <begin position="382"/>
        <end position="401"/>
    </location>
</feature>
<dbReference type="InterPro" id="IPR036259">
    <property type="entry name" value="MFS_trans_sf"/>
</dbReference>
<dbReference type="EMBL" id="JBIASD010000049">
    <property type="protein sequence ID" value="MFF3671578.1"/>
    <property type="molecule type" value="Genomic_DNA"/>
</dbReference>
<dbReference type="PANTHER" id="PTHR23513:SF6">
    <property type="entry name" value="MAJOR FACILITATOR SUPERFAMILY ASSOCIATED DOMAIN-CONTAINING PROTEIN"/>
    <property type="match status" value="1"/>
</dbReference>
<evidence type="ECO:0000259" key="8">
    <source>
        <dbReference type="PROSITE" id="PS50850"/>
    </source>
</evidence>
<name>A0ABW6T6L1_9ACTN</name>
<keyword evidence="6 7" id="KW-0472">Membrane</keyword>
<evidence type="ECO:0000256" key="6">
    <source>
        <dbReference type="ARBA" id="ARBA00023136"/>
    </source>
</evidence>
<sequence>MASPTLLQNRNFRRLLSADAISHAGTQITLVALPLTAVVALRAGALDTGLLNAAQQAAFLLIGLPAGVWVDRLRRRPILVAADLARAALLLTLPVAWWLGVLTLPHLYVVAFGLSAATVFFDVAYRSFLPTLLEKDQLIGGNGAIESVAGLSRVAGPGVGGWTVQLVGGPVALLADVFSYLASALCLRKIDAREALEDRTAERRGLWSEIREGLAFVLRDPALRATATSAAISNFCTSAIAVLQVLFLIRTVGVSPGLYGMLLTAGAVGGLLGAVTSGRLAGRIGQARLVWLAPAVCTPFALLIPLTSAGWGLSWFVVATLMTATGGVLYNVAQASYRQAITPDHLLGRVTASTRFIAWGVMPFGATAGGLLGELYGTRGGLWGLVLAQLLSLAPLLLSPLRRMRNF</sequence>
<keyword evidence="2" id="KW-0813">Transport</keyword>
<accession>A0ABW6T6L1</accession>
<dbReference type="PROSITE" id="PS50850">
    <property type="entry name" value="MFS"/>
    <property type="match status" value="1"/>
</dbReference>
<comment type="caution">
    <text evidence="9">The sequence shown here is derived from an EMBL/GenBank/DDBJ whole genome shotgun (WGS) entry which is preliminary data.</text>
</comment>
<organism evidence="9 10">
    <name type="scientific">Microtetraspora malaysiensis</name>
    <dbReference type="NCBI Taxonomy" id="161358"/>
    <lineage>
        <taxon>Bacteria</taxon>
        <taxon>Bacillati</taxon>
        <taxon>Actinomycetota</taxon>
        <taxon>Actinomycetes</taxon>
        <taxon>Streptosporangiales</taxon>
        <taxon>Streptosporangiaceae</taxon>
        <taxon>Microtetraspora</taxon>
    </lineage>
</organism>
<dbReference type="Proteomes" id="UP001602013">
    <property type="component" value="Unassembled WGS sequence"/>
</dbReference>
<evidence type="ECO:0000256" key="7">
    <source>
        <dbReference type="SAM" id="Phobius"/>
    </source>
</evidence>
<feature type="transmembrane region" description="Helical" evidence="7">
    <location>
        <begin position="258"/>
        <end position="277"/>
    </location>
</feature>
<feature type="transmembrane region" description="Helical" evidence="7">
    <location>
        <begin position="354"/>
        <end position="376"/>
    </location>
</feature>
<dbReference type="PANTHER" id="PTHR23513">
    <property type="entry name" value="INTEGRAL MEMBRANE EFFLUX PROTEIN-RELATED"/>
    <property type="match status" value="1"/>
</dbReference>
<reference evidence="9 10" key="1">
    <citation type="submission" date="2024-10" db="EMBL/GenBank/DDBJ databases">
        <title>The Natural Products Discovery Center: Release of the First 8490 Sequenced Strains for Exploring Actinobacteria Biosynthetic Diversity.</title>
        <authorList>
            <person name="Kalkreuter E."/>
            <person name="Kautsar S.A."/>
            <person name="Yang D."/>
            <person name="Bader C.D."/>
            <person name="Teijaro C.N."/>
            <person name="Fluegel L."/>
            <person name="Davis C.M."/>
            <person name="Simpson J.R."/>
            <person name="Lauterbach L."/>
            <person name="Steele A.D."/>
            <person name="Gui C."/>
            <person name="Meng S."/>
            <person name="Li G."/>
            <person name="Viehrig K."/>
            <person name="Ye F."/>
            <person name="Su P."/>
            <person name="Kiefer A.F."/>
            <person name="Nichols A."/>
            <person name="Cepeda A.J."/>
            <person name="Yan W."/>
            <person name="Fan B."/>
            <person name="Jiang Y."/>
            <person name="Adhikari A."/>
            <person name="Zheng C.-J."/>
            <person name="Schuster L."/>
            <person name="Cowan T.M."/>
            <person name="Smanski M.J."/>
            <person name="Chevrette M.G."/>
            <person name="De Carvalho L.P.S."/>
            <person name="Shen B."/>
        </authorList>
    </citation>
    <scope>NUCLEOTIDE SEQUENCE [LARGE SCALE GENOMIC DNA]</scope>
    <source>
        <strain evidence="9 10">NPDC002173</strain>
    </source>
</reference>
<dbReference type="RefSeq" id="WP_387417746.1">
    <property type="nucleotide sequence ID" value="NZ_JBIASD010000049.1"/>
</dbReference>
<dbReference type="InterPro" id="IPR020846">
    <property type="entry name" value="MFS_dom"/>
</dbReference>
<keyword evidence="4 7" id="KW-0812">Transmembrane</keyword>
<dbReference type="Pfam" id="PF05977">
    <property type="entry name" value="MFS_3"/>
    <property type="match status" value="1"/>
</dbReference>
<keyword evidence="3" id="KW-1003">Cell membrane</keyword>
<feature type="transmembrane region" description="Helical" evidence="7">
    <location>
        <begin position="20"/>
        <end position="41"/>
    </location>
</feature>